<evidence type="ECO:0000313" key="3">
    <source>
        <dbReference type="Proteomes" id="UP000257559"/>
    </source>
</evidence>
<organism evidence="2 3">
    <name type="scientific">Mycoplasmopsis edwardii</name>
    <dbReference type="NCBI Taxonomy" id="53558"/>
    <lineage>
        <taxon>Bacteria</taxon>
        <taxon>Bacillati</taxon>
        <taxon>Mycoplasmatota</taxon>
        <taxon>Mycoplasmoidales</taxon>
        <taxon>Metamycoplasmataceae</taxon>
        <taxon>Mycoplasmopsis</taxon>
    </lineage>
</organism>
<evidence type="ECO:0000256" key="1">
    <source>
        <dbReference type="SAM" id="Phobius"/>
    </source>
</evidence>
<feature type="non-terminal residue" evidence="2">
    <location>
        <position position="68"/>
    </location>
</feature>
<dbReference type="AlphaFoldDB" id="A0A3B0PQ89"/>
<proteinExistence type="predicted"/>
<keyword evidence="3" id="KW-1185">Reference proteome</keyword>
<feature type="transmembrane region" description="Helical" evidence="1">
    <location>
        <begin position="6"/>
        <end position="32"/>
    </location>
</feature>
<dbReference type="KEGG" id="medw:NCTC10132_01329"/>
<name>A0A3B0PQ89_9BACT</name>
<reference evidence="3" key="1">
    <citation type="submission" date="2018-06" db="EMBL/GenBank/DDBJ databases">
        <authorList>
            <consortium name="Pathogen Informatics"/>
        </authorList>
    </citation>
    <scope>NUCLEOTIDE SEQUENCE [LARGE SCALE GENOMIC DNA]</scope>
    <source>
        <strain evidence="3">NCTC10132</strain>
    </source>
</reference>
<feature type="transmembrane region" description="Helical" evidence="1">
    <location>
        <begin position="44"/>
        <end position="66"/>
    </location>
</feature>
<protein>
    <submittedName>
        <fullName evidence="2">Uncharacterized protein</fullName>
    </submittedName>
</protein>
<dbReference type="Proteomes" id="UP000257559">
    <property type="component" value="Chromosome"/>
</dbReference>
<gene>
    <name evidence="2" type="ORF">NCTC10132_01329</name>
</gene>
<dbReference type="EMBL" id="LS991951">
    <property type="protein sequence ID" value="SYV97957.1"/>
    <property type="molecule type" value="Genomic_DNA"/>
</dbReference>
<keyword evidence="1" id="KW-1133">Transmembrane helix</keyword>
<accession>A0A3B0PQ89</accession>
<evidence type="ECO:0000313" key="2">
    <source>
        <dbReference type="EMBL" id="SYV97957.1"/>
    </source>
</evidence>
<keyword evidence="1" id="KW-0812">Transmembrane</keyword>
<sequence>MFFGIYIPFIIVSLAFAFPLAYGFMSVFSGFLTTSASISIPLTISVFNVLFTTLIVFGVFLVTSLLSW</sequence>
<keyword evidence="1" id="KW-0472">Membrane</keyword>